<accession>A0ABR1MSJ8</accession>
<gene>
    <name evidence="2" type="ORF">JOL62DRAFT_560652</name>
</gene>
<reference evidence="2 3" key="1">
    <citation type="submission" date="2024-04" db="EMBL/GenBank/DDBJ databases">
        <title>Phyllosticta paracitricarpa is synonymous to the EU quarantine fungus P. citricarpa based on phylogenomic analyses.</title>
        <authorList>
            <consortium name="Lawrence Berkeley National Laboratory"/>
            <person name="Van ingen-buijs V.A."/>
            <person name="Van westerhoven A.C."/>
            <person name="Haridas S."/>
            <person name="Skiadas P."/>
            <person name="Martin F."/>
            <person name="Groenewald J.Z."/>
            <person name="Crous P.W."/>
            <person name="Seidl M.F."/>
        </authorList>
    </citation>
    <scope>NUCLEOTIDE SEQUENCE [LARGE SCALE GENOMIC DNA]</scope>
    <source>
        <strain evidence="2 3">CBS 141358</strain>
    </source>
</reference>
<organism evidence="2 3">
    <name type="scientific">Phyllosticta paracitricarpa</name>
    <dbReference type="NCBI Taxonomy" id="2016321"/>
    <lineage>
        <taxon>Eukaryota</taxon>
        <taxon>Fungi</taxon>
        <taxon>Dikarya</taxon>
        <taxon>Ascomycota</taxon>
        <taxon>Pezizomycotina</taxon>
        <taxon>Dothideomycetes</taxon>
        <taxon>Dothideomycetes incertae sedis</taxon>
        <taxon>Botryosphaeriales</taxon>
        <taxon>Phyllostictaceae</taxon>
        <taxon>Phyllosticta</taxon>
    </lineage>
</organism>
<keyword evidence="1" id="KW-0472">Membrane</keyword>
<protein>
    <submittedName>
        <fullName evidence="2">Uncharacterized protein</fullName>
    </submittedName>
</protein>
<feature type="transmembrane region" description="Helical" evidence="1">
    <location>
        <begin position="33"/>
        <end position="51"/>
    </location>
</feature>
<comment type="caution">
    <text evidence="2">The sequence shown here is derived from an EMBL/GenBank/DDBJ whole genome shotgun (WGS) entry which is preliminary data.</text>
</comment>
<evidence type="ECO:0000256" key="1">
    <source>
        <dbReference type="SAM" id="Phobius"/>
    </source>
</evidence>
<dbReference type="EMBL" id="JBBPBF010000063">
    <property type="protein sequence ID" value="KAK7605885.1"/>
    <property type="molecule type" value="Genomic_DNA"/>
</dbReference>
<keyword evidence="1" id="KW-0812">Transmembrane</keyword>
<sequence length="489" mass="55540">MALSLQLQQAGHVVWRLVQQTLLDSYFSPTHDLVVPVVLVLAGLLSFALYLRFARVLPMTNVSIHVAQNQRSEQHAKTETDDVHYHLQPRRRSSTAEAIDRSTFAHNRKTFWLRLAVGLWGLAILAAYFFWPTTPTRANVDDSSLFPLRQLMADVIEPSEQSDAVCKVLSDVELVVAHVNKVAPIYDGPQLRQLMIKEAGNPGICWSDAVGDAIQESTVTALALRKEAGILQGMSWLAWREVIERASWQVTILAESVLTSACSQAAATEHCISDAKKVFSLSIQEIRTLEDKAMRTRNEALNLQSRFKSVHTLAVGIHECYCESHLATQRHVDQLARLPWYTRLARQLLPKIERDQAYDHHRGTTRRWHLEQRLGWAPTEKLVATRLGSQLHLPVEVLGALIDGLDEYLGLTNRTASDLEHRMEDLHWDLEWIKWDKTRRSVLQEEEEEELMPFASRKAMFEAMNNMAQAMAPLAIDRRRVESSLATIA</sequence>
<feature type="transmembrane region" description="Helical" evidence="1">
    <location>
        <begin position="111"/>
        <end position="131"/>
    </location>
</feature>
<dbReference type="Proteomes" id="UP001367316">
    <property type="component" value="Unassembled WGS sequence"/>
</dbReference>
<name>A0ABR1MSJ8_9PEZI</name>
<proteinExistence type="predicted"/>
<keyword evidence="1" id="KW-1133">Transmembrane helix</keyword>
<evidence type="ECO:0000313" key="3">
    <source>
        <dbReference type="Proteomes" id="UP001367316"/>
    </source>
</evidence>
<evidence type="ECO:0000313" key="2">
    <source>
        <dbReference type="EMBL" id="KAK7605885.1"/>
    </source>
</evidence>
<keyword evidence="3" id="KW-1185">Reference proteome</keyword>